<dbReference type="EMBL" id="ML993584">
    <property type="protein sequence ID" value="KAF2170989.1"/>
    <property type="molecule type" value="Genomic_DNA"/>
</dbReference>
<dbReference type="RefSeq" id="XP_033671878.1">
    <property type="nucleotide sequence ID" value="XM_033811748.1"/>
</dbReference>
<dbReference type="AlphaFoldDB" id="A0A6A6CYV0"/>
<feature type="compositionally biased region" description="Pro residues" evidence="1">
    <location>
        <begin position="41"/>
        <end position="59"/>
    </location>
</feature>
<evidence type="ECO:0000313" key="2">
    <source>
        <dbReference type="EMBL" id="KAF2170989.1"/>
    </source>
</evidence>
<reference evidence="2" key="1">
    <citation type="journal article" date="2020" name="Stud. Mycol.">
        <title>101 Dothideomycetes genomes: a test case for predicting lifestyles and emergence of pathogens.</title>
        <authorList>
            <person name="Haridas S."/>
            <person name="Albert R."/>
            <person name="Binder M."/>
            <person name="Bloem J."/>
            <person name="Labutti K."/>
            <person name="Salamov A."/>
            <person name="Andreopoulos B."/>
            <person name="Baker S."/>
            <person name="Barry K."/>
            <person name="Bills G."/>
            <person name="Bluhm B."/>
            <person name="Cannon C."/>
            <person name="Castanera R."/>
            <person name="Culley D."/>
            <person name="Daum C."/>
            <person name="Ezra D."/>
            <person name="Gonzalez J."/>
            <person name="Henrissat B."/>
            <person name="Kuo A."/>
            <person name="Liang C."/>
            <person name="Lipzen A."/>
            <person name="Lutzoni F."/>
            <person name="Magnuson J."/>
            <person name="Mondo S."/>
            <person name="Nolan M."/>
            <person name="Ohm R."/>
            <person name="Pangilinan J."/>
            <person name="Park H.-J."/>
            <person name="Ramirez L."/>
            <person name="Alfaro M."/>
            <person name="Sun H."/>
            <person name="Tritt A."/>
            <person name="Yoshinaga Y."/>
            <person name="Zwiers L.-H."/>
            <person name="Turgeon B."/>
            <person name="Goodwin S."/>
            <person name="Spatafora J."/>
            <person name="Crous P."/>
            <person name="Grigoriev I."/>
        </authorList>
    </citation>
    <scope>NUCLEOTIDE SEQUENCE</scope>
    <source>
        <strain evidence="2">ATCC 36951</strain>
    </source>
</reference>
<protein>
    <submittedName>
        <fullName evidence="2">Uncharacterized protein</fullName>
    </submittedName>
</protein>
<proteinExistence type="predicted"/>
<organism evidence="2 3">
    <name type="scientific">Zasmidium cellare ATCC 36951</name>
    <dbReference type="NCBI Taxonomy" id="1080233"/>
    <lineage>
        <taxon>Eukaryota</taxon>
        <taxon>Fungi</taxon>
        <taxon>Dikarya</taxon>
        <taxon>Ascomycota</taxon>
        <taxon>Pezizomycotina</taxon>
        <taxon>Dothideomycetes</taxon>
        <taxon>Dothideomycetidae</taxon>
        <taxon>Mycosphaerellales</taxon>
        <taxon>Mycosphaerellaceae</taxon>
        <taxon>Zasmidium</taxon>
    </lineage>
</organism>
<evidence type="ECO:0000256" key="1">
    <source>
        <dbReference type="SAM" id="MobiDB-lite"/>
    </source>
</evidence>
<evidence type="ECO:0000313" key="3">
    <source>
        <dbReference type="Proteomes" id="UP000799537"/>
    </source>
</evidence>
<feature type="region of interest" description="Disordered" evidence="1">
    <location>
        <begin position="41"/>
        <end position="66"/>
    </location>
</feature>
<accession>A0A6A6CYV0</accession>
<gene>
    <name evidence="2" type="ORF">M409DRAFT_51226</name>
</gene>
<dbReference type="Proteomes" id="UP000799537">
    <property type="component" value="Unassembled WGS sequence"/>
</dbReference>
<name>A0A6A6CYV0_ZASCE</name>
<sequence length="134" mass="14550">MEYCAYFAFDTSTDLPCLGVLLIDNSDPNCVIFVEHTKAPTPIPTPAPAPAPSPEPPQTHSPHETATTKWPIVLMTLLALGSALLATLTLSSLSGRPPVDPGLQYPGRRRLAHLLRYAGSERDYVHFPHLQQGP</sequence>
<dbReference type="GeneID" id="54565020"/>
<keyword evidence="3" id="KW-1185">Reference proteome</keyword>